<dbReference type="Gene3D" id="3.40.50.2300">
    <property type="match status" value="1"/>
</dbReference>
<dbReference type="AlphaFoldDB" id="A0A450ZHK6"/>
<dbReference type="PANTHER" id="PTHR43428:SF1">
    <property type="entry name" value="ARSENATE REDUCTASE"/>
    <property type="match status" value="1"/>
</dbReference>
<dbReference type="EMBL" id="CAADFW010000002">
    <property type="protein sequence ID" value="VFK53276.1"/>
    <property type="molecule type" value="Genomic_DNA"/>
</dbReference>
<gene>
    <name evidence="1" type="ORF">BECKTC1821D_GA0114238_100578</name>
    <name evidence="2" type="ORF">BECKTC1821F_GA0114240_100278</name>
</gene>
<accession>A0A450ZHK6</accession>
<dbReference type="InterPro" id="IPR036196">
    <property type="entry name" value="Ptyr_pPase_sf"/>
</dbReference>
<name>A0A450ZHK6_9GAMM</name>
<reference evidence="2" key="1">
    <citation type="submission" date="2019-02" db="EMBL/GenBank/DDBJ databases">
        <authorList>
            <person name="Gruber-Vodicka R. H."/>
            <person name="Seah K. B. B."/>
        </authorList>
    </citation>
    <scope>NUCLEOTIDE SEQUENCE</scope>
    <source>
        <strain evidence="1">BECK_BZ123</strain>
        <strain evidence="2">BECK_BZ126</strain>
    </source>
</reference>
<organism evidence="2">
    <name type="scientific">Candidatus Kentrum sp. TC</name>
    <dbReference type="NCBI Taxonomy" id="2126339"/>
    <lineage>
        <taxon>Bacteria</taxon>
        <taxon>Pseudomonadati</taxon>
        <taxon>Pseudomonadota</taxon>
        <taxon>Gammaproteobacteria</taxon>
        <taxon>Candidatus Kentrum</taxon>
    </lineage>
</organism>
<evidence type="ECO:0000313" key="1">
    <source>
        <dbReference type="EMBL" id="VFK38787.1"/>
    </source>
</evidence>
<dbReference type="EMBL" id="CAADFS010000005">
    <property type="protein sequence ID" value="VFK38787.1"/>
    <property type="molecule type" value="Genomic_DNA"/>
</dbReference>
<dbReference type="SUPFAM" id="SSF52788">
    <property type="entry name" value="Phosphotyrosine protein phosphatases I"/>
    <property type="match status" value="1"/>
</dbReference>
<proteinExistence type="predicted"/>
<evidence type="ECO:0000313" key="2">
    <source>
        <dbReference type="EMBL" id="VFK53276.1"/>
    </source>
</evidence>
<protein>
    <submittedName>
        <fullName evidence="2">Uncharacterized protein</fullName>
    </submittedName>
</protein>
<sequence>MKNRPRYNVLFLRTSNSARGILAESILRFWGTERFGSYSADSHPAGQLNPLAIEVLREFHMETTGLRSKSRDEFARPDARKKVFTELPMALSSPTEIQQRLDEIGTIFPPIPL</sequence>
<dbReference type="PANTHER" id="PTHR43428">
    <property type="entry name" value="ARSENATE REDUCTASE"/>
    <property type="match status" value="1"/>
</dbReference>